<dbReference type="Proteomes" id="UP000660862">
    <property type="component" value="Unassembled WGS sequence"/>
</dbReference>
<keyword evidence="2" id="KW-0732">Signal</keyword>
<proteinExistence type="predicted"/>
<keyword evidence="1" id="KW-0472">Membrane</keyword>
<evidence type="ECO:0008006" key="5">
    <source>
        <dbReference type="Google" id="ProtNLM"/>
    </source>
</evidence>
<evidence type="ECO:0000256" key="2">
    <source>
        <dbReference type="SAM" id="SignalP"/>
    </source>
</evidence>
<dbReference type="EMBL" id="BMER01000004">
    <property type="protein sequence ID" value="GGG96264.1"/>
    <property type="molecule type" value="Genomic_DNA"/>
</dbReference>
<reference evidence="3" key="2">
    <citation type="submission" date="2020-09" db="EMBL/GenBank/DDBJ databases">
        <authorList>
            <person name="Sun Q."/>
            <person name="Zhou Y."/>
        </authorList>
    </citation>
    <scope>NUCLEOTIDE SEQUENCE</scope>
    <source>
        <strain evidence="3">CGMCC 1.12195</strain>
    </source>
</reference>
<sequence length="306" mass="34386">MLKRILYLFFTFTLLSVNTHAQEVTEEDYTHQLDSIEQLFTYRHDTVELANGIGRIIVPDGFRYLDADQSEKVLVELWGNPWYEGMTLGMILPENQGVMSDSGYVFNIEYNEIGYVKDGDAGDIDYDDLLKDMQDETAAGNKQRTDAGYEPISIIGWAASPFYDKDRKILHWAKEVQFGDNPEHTLNYNVRVLGRKGVLVLNAVGSMSSYGQVEQDLAHVLNIVQFNDGYRYGDFNPSVDEVASWTIGGLVAGKVLAKAGFFAVILKFWKFIAIGVVALVRIFWSRIRGKKANDGGEGTAIPEQLT</sequence>
<evidence type="ECO:0000256" key="1">
    <source>
        <dbReference type="SAM" id="Phobius"/>
    </source>
</evidence>
<dbReference type="InterPro" id="IPR018682">
    <property type="entry name" value="DUF2167_membr"/>
</dbReference>
<dbReference type="AlphaFoldDB" id="A0A917MFD0"/>
<gene>
    <name evidence="3" type="ORF">GCM10007415_34350</name>
</gene>
<organism evidence="3 4">
    <name type="scientific">Parapedobacter pyrenivorans</name>
    <dbReference type="NCBI Taxonomy" id="1305674"/>
    <lineage>
        <taxon>Bacteria</taxon>
        <taxon>Pseudomonadati</taxon>
        <taxon>Bacteroidota</taxon>
        <taxon>Sphingobacteriia</taxon>
        <taxon>Sphingobacteriales</taxon>
        <taxon>Sphingobacteriaceae</taxon>
        <taxon>Parapedobacter</taxon>
    </lineage>
</organism>
<evidence type="ECO:0000313" key="3">
    <source>
        <dbReference type="EMBL" id="GGG96264.1"/>
    </source>
</evidence>
<feature type="chain" id="PRO_5037317991" description="Membrane-anchored protein" evidence="2">
    <location>
        <begin position="22"/>
        <end position="306"/>
    </location>
</feature>
<evidence type="ECO:0000313" key="4">
    <source>
        <dbReference type="Proteomes" id="UP000660862"/>
    </source>
</evidence>
<feature type="signal peptide" evidence="2">
    <location>
        <begin position="1"/>
        <end position="21"/>
    </location>
</feature>
<accession>A0A917MFD0</accession>
<dbReference type="RefSeq" id="WP_188507320.1">
    <property type="nucleotide sequence ID" value="NZ_BMER01000004.1"/>
</dbReference>
<feature type="transmembrane region" description="Helical" evidence="1">
    <location>
        <begin position="261"/>
        <end position="284"/>
    </location>
</feature>
<comment type="caution">
    <text evidence="3">The sequence shown here is derived from an EMBL/GenBank/DDBJ whole genome shotgun (WGS) entry which is preliminary data.</text>
</comment>
<keyword evidence="1" id="KW-1133">Transmembrane helix</keyword>
<keyword evidence="4" id="KW-1185">Reference proteome</keyword>
<reference evidence="3" key="1">
    <citation type="journal article" date="2014" name="Int. J. Syst. Evol. Microbiol.">
        <title>Complete genome sequence of Corynebacterium casei LMG S-19264T (=DSM 44701T), isolated from a smear-ripened cheese.</title>
        <authorList>
            <consortium name="US DOE Joint Genome Institute (JGI-PGF)"/>
            <person name="Walter F."/>
            <person name="Albersmeier A."/>
            <person name="Kalinowski J."/>
            <person name="Ruckert C."/>
        </authorList>
    </citation>
    <scope>NUCLEOTIDE SEQUENCE</scope>
    <source>
        <strain evidence="3">CGMCC 1.12195</strain>
    </source>
</reference>
<name>A0A917MFD0_9SPHI</name>
<keyword evidence="1" id="KW-0812">Transmembrane</keyword>
<protein>
    <recommendedName>
        <fullName evidence="5">Membrane-anchored protein</fullName>
    </recommendedName>
</protein>
<dbReference type="Pfam" id="PF09935">
    <property type="entry name" value="DUF2167"/>
    <property type="match status" value="1"/>
</dbReference>